<evidence type="ECO:0000256" key="9">
    <source>
        <dbReference type="ARBA" id="ARBA00031904"/>
    </source>
</evidence>
<evidence type="ECO:0000256" key="4">
    <source>
        <dbReference type="ARBA" id="ARBA00013139"/>
    </source>
</evidence>
<proteinExistence type="inferred from homology"/>
<feature type="domain" description="Glutamine amidotransferase" evidence="10">
    <location>
        <begin position="10"/>
        <end position="203"/>
    </location>
</feature>
<sequence length="738" mass="81343">MTIEKLKLLFIDSYDSFTYNLASLCRLAIPDCSIYIIKNDALTIDQLRPLLKGFSAIVVGPGPGSPDNDKDIGLIRDLWSLSDEDVLPIFGVCLGLQSLAIAFGAQLKRLQVVKHGQVSRISHVGQDLFQGVQDVHAVRYHSLHVELAAGSDIEPLAWADDGAENGTVLMAAKHKSRPFWAVQYHPESVLTEGGGLFVVQNFWRLASQWSRRHERAAQPLDSSAWEILGHSWPHIEPCNAPTSLPSTPVLTVVLELPNVSVPKLCELMGVNDEETPFALLDSAAKPGRFSIIASLSSSSLQIMHSVGDAFVTLKRNQCIMHEMLGDADVWTWLANLMRSKRVRGGSPEVPFWGGLIGILSYELGVHSLSVPLRSDRRANNKHFDVNMVFVERSVVFDNLTGKLYLQSISPNDSAWLTEISAKFMSFFTTCPESLVCSHVPMVPADGTVVQLPDKSRYIDRIVDAQGSLRAGDSYELCLTANTHIKVPSGMSTWERYQVLRRTNPAPHSGYIRLQPTTFLSSSPERFLSYSRSPGSLCQLRPIKGTVKKRPGITRVDAEKALRGSCKEVAENLMIVDLIRHDLHAVVGLDVEVKQFCSVEEYETVWQMVSVIEGKLPPYNSSGEVGWEVLKHSLPPGSMTGAPKKRSVEILQSLEDEDRGIYSGVFGYWCVGGGGDWSVTIRSCFKHQGDVTSSGHEHWVIGAGGAITALSDPEAEWDEMLTKLQSVLGAFGASKPRRF</sequence>
<reference evidence="13 14" key="1">
    <citation type="submission" date="2024-01" db="EMBL/GenBank/DDBJ databases">
        <title>A draft genome for the cacao thread blight pathogen Marasmiellus scandens.</title>
        <authorList>
            <person name="Baruah I.K."/>
            <person name="Leung J."/>
            <person name="Bukari Y."/>
            <person name="Amoako-Attah I."/>
            <person name="Meinhardt L.W."/>
            <person name="Bailey B.A."/>
            <person name="Cohen S.P."/>
        </authorList>
    </citation>
    <scope>NUCLEOTIDE SEQUENCE [LARGE SCALE GENOMIC DNA]</scope>
    <source>
        <strain evidence="13 14">GH-19</strain>
    </source>
</reference>
<keyword evidence="7" id="KW-0315">Glutamine amidotransferase</keyword>
<dbReference type="InterPro" id="IPR006221">
    <property type="entry name" value="TrpG/PapA_dom"/>
</dbReference>
<comment type="pathway">
    <text evidence="2">Cofactor biosynthesis; tetrahydrofolate biosynthesis; 4-aminobenzoate from chorismate: step 1/2.</text>
</comment>
<keyword evidence="6" id="KW-0289">Folate biosynthesis</keyword>
<dbReference type="InterPro" id="IPR005801">
    <property type="entry name" value="ADC_synthase"/>
</dbReference>
<dbReference type="CDD" id="cd01743">
    <property type="entry name" value="GATase1_Anthranilate_Synthase"/>
    <property type="match status" value="1"/>
</dbReference>
<dbReference type="SUPFAM" id="SSF52317">
    <property type="entry name" value="Class I glutamine amidotransferase-like"/>
    <property type="match status" value="1"/>
</dbReference>
<evidence type="ECO:0000256" key="8">
    <source>
        <dbReference type="ARBA" id="ARBA00031329"/>
    </source>
</evidence>
<dbReference type="EMBL" id="JBANRG010000006">
    <property type="protein sequence ID" value="KAK7465398.1"/>
    <property type="molecule type" value="Genomic_DNA"/>
</dbReference>
<evidence type="ECO:0000256" key="2">
    <source>
        <dbReference type="ARBA" id="ARBA00005009"/>
    </source>
</evidence>
<dbReference type="Gene3D" id="3.60.120.10">
    <property type="entry name" value="Anthranilate synthase"/>
    <property type="match status" value="1"/>
</dbReference>
<dbReference type="NCBIfam" id="TIGR00566">
    <property type="entry name" value="trpG_papA"/>
    <property type="match status" value="1"/>
</dbReference>
<dbReference type="PRINTS" id="PR00097">
    <property type="entry name" value="ANTSNTHASEII"/>
</dbReference>
<dbReference type="InterPro" id="IPR017926">
    <property type="entry name" value="GATASE"/>
</dbReference>
<feature type="domain" description="Chorismate-utilising enzyme C-terminal" evidence="11">
    <location>
        <begin position="454"/>
        <end position="722"/>
    </location>
</feature>
<accession>A0ABR1JPV6</accession>
<keyword evidence="13" id="KW-0032">Aminotransferase</keyword>
<name>A0ABR1JPV6_9AGAR</name>
<dbReference type="PANTHER" id="PTHR11236:SF18">
    <property type="entry name" value="AMINODEOXYCHORISMATE SYNTHASE"/>
    <property type="match status" value="1"/>
</dbReference>
<comment type="caution">
    <text evidence="13">The sequence shown here is derived from an EMBL/GenBank/DDBJ whole genome shotgun (WGS) entry which is preliminary data.</text>
</comment>
<comment type="catalytic activity">
    <reaction evidence="1">
        <text>chorismate + L-glutamine = 4-amino-4-deoxychorismate + L-glutamate</text>
        <dbReference type="Rhea" id="RHEA:11672"/>
        <dbReference type="ChEBI" id="CHEBI:29748"/>
        <dbReference type="ChEBI" id="CHEBI:29985"/>
        <dbReference type="ChEBI" id="CHEBI:58359"/>
        <dbReference type="ChEBI" id="CHEBI:58406"/>
        <dbReference type="EC" id="2.6.1.85"/>
    </reaction>
</comment>
<dbReference type="SUPFAM" id="SSF56322">
    <property type="entry name" value="ADC synthase"/>
    <property type="match status" value="1"/>
</dbReference>
<dbReference type="PROSITE" id="PS51273">
    <property type="entry name" value="GATASE_TYPE_1"/>
    <property type="match status" value="1"/>
</dbReference>
<dbReference type="PANTHER" id="PTHR11236">
    <property type="entry name" value="AMINOBENZOATE/ANTHRANILATE SYNTHASE"/>
    <property type="match status" value="1"/>
</dbReference>
<dbReference type="NCBIfam" id="TIGR01823">
    <property type="entry name" value="PabB-fungal"/>
    <property type="match status" value="1"/>
</dbReference>
<keyword evidence="5 13" id="KW-0808">Transferase</keyword>
<evidence type="ECO:0000259" key="11">
    <source>
        <dbReference type="Pfam" id="PF00425"/>
    </source>
</evidence>
<gene>
    <name evidence="13" type="primary">ABZ1_2</name>
    <name evidence="13" type="ORF">VKT23_005376</name>
</gene>
<dbReference type="InterPro" id="IPR010117">
    <property type="entry name" value="PabB_fungal"/>
</dbReference>
<evidence type="ECO:0000256" key="7">
    <source>
        <dbReference type="ARBA" id="ARBA00022962"/>
    </source>
</evidence>
<comment type="similarity">
    <text evidence="3">In the C-terminal section; belongs to the anthranilate synthase component I family.</text>
</comment>
<evidence type="ECO:0000256" key="6">
    <source>
        <dbReference type="ARBA" id="ARBA00022909"/>
    </source>
</evidence>
<evidence type="ECO:0000313" key="13">
    <source>
        <dbReference type="EMBL" id="KAK7465398.1"/>
    </source>
</evidence>
<protein>
    <recommendedName>
        <fullName evidence="4">aminodeoxychorismate synthase</fullName>
        <ecNumber evidence="4">2.6.1.85</ecNumber>
    </recommendedName>
    <alternativeName>
        <fullName evidence="8">Para-aminobenzoate synthase</fullName>
    </alternativeName>
    <alternativeName>
        <fullName evidence="9">p-aminobenzoic acid synthase</fullName>
    </alternativeName>
</protein>
<organism evidence="13 14">
    <name type="scientific">Marasmiellus scandens</name>
    <dbReference type="NCBI Taxonomy" id="2682957"/>
    <lineage>
        <taxon>Eukaryota</taxon>
        <taxon>Fungi</taxon>
        <taxon>Dikarya</taxon>
        <taxon>Basidiomycota</taxon>
        <taxon>Agaricomycotina</taxon>
        <taxon>Agaricomycetes</taxon>
        <taxon>Agaricomycetidae</taxon>
        <taxon>Agaricales</taxon>
        <taxon>Marasmiineae</taxon>
        <taxon>Omphalotaceae</taxon>
        <taxon>Marasmiellus</taxon>
    </lineage>
</organism>
<evidence type="ECO:0000256" key="1">
    <source>
        <dbReference type="ARBA" id="ARBA00001000"/>
    </source>
</evidence>
<dbReference type="PRINTS" id="PR00096">
    <property type="entry name" value="GATASE"/>
</dbReference>
<dbReference type="Proteomes" id="UP001498398">
    <property type="component" value="Unassembled WGS sequence"/>
</dbReference>
<dbReference type="InterPro" id="IPR015890">
    <property type="entry name" value="Chorismate_C"/>
</dbReference>
<dbReference type="Pfam" id="PF04715">
    <property type="entry name" value="Anth_synt_I_N"/>
    <property type="match status" value="1"/>
</dbReference>
<dbReference type="EC" id="2.6.1.85" evidence="4"/>
<keyword evidence="14" id="KW-1185">Reference proteome</keyword>
<evidence type="ECO:0000256" key="5">
    <source>
        <dbReference type="ARBA" id="ARBA00022679"/>
    </source>
</evidence>
<feature type="domain" description="Anthranilate synthase component I N-terminal" evidence="12">
    <location>
        <begin position="273"/>
        <end position="405"/>
    </location>
</feature>
<dbReference type="Gene3D" id="3.40.50.880">
    <property type="match status" value="1"/>
</dbReference>
<dbReference type="GO" id="GO:0046820">
    <property type="term" value="F:4-amino-4-deoxychorismate synthase activity"/>
    <property type="evidence" value="ECO:0007669"/>
    <property type="project" value="UniProtKB-EC"/>
</dbReference>
<dbReference type="Pfam" id="PF00425">
    <property type="entry name" value="Chorismate_bind"/>
    <property type="match status" value="1"/>
</dbReference>
<evidence type="ECO:0000256" key="3">
    <source>
        <dbReference type="ARBA" id="ARBA00005970"/>
    </source>
</evidence>
<evidence type="ECO:0000259" key="12">
    <source>
        <dbReference type="Pfam" id="PF04715"/>
    </source>
</evidence>
<evidence type="ECO:0000259" key="10">
    <source>
        <dbReference type="Pfam" id="PF00117"/>
    </source>
</evidence>
<dbReference type="PRINTS" id="PR00099">
    <property type="entry name" value="CPSGATASE"/>
</dbReference>
<dbReference type="InterPro" id="IPR029062">
    <property type="entry name" value="Class_I_gatase-like"/>
</dbReference>
<evidence type="ECO:0000313" key="14">
    <source>
        <dbReference type="Proteomes" id="UP001498398"/>
    </source>
</evidence>
<dbReference type="InterPro" id="IPR006805">
    <property type="entry name" value="Anth_synth_I_N"/>
</dbReference>
<dbReference type="Pfam" id="PF00117">
    <property type="entry name" value="GATase"/>
    <property type="match status" value="1"/>
</dbReference>
<dbReference type="InterPro" id="IPR019999">
    <property type="entry name" value="Anth_synth_I-like"/>
</dbReference>